<dbReference type="PANTHER" id="PTHR43156:SF2">
    <property type="entry name" value="STAGE II SPORULATION PROTEIN E"/>
    <property type="match status" value="1"/>
</dbReference>
<dbReference type="Pfam" id="PF01590">
    <property type="entry name" value="GAF"/>
    <property type="match status" value="1"/>
</dbReference>
<dbReference type="InterPro" id="IPR036457">
    <property type="entry name" value="PPM-type-like_dom_sf"/>
</dbReference>
<evidence type="ECO:0000256" key="1">
    <source>
        <dbReference type="ARBA" id="ARBA00022801"/>
    </source>
</evidence>
<dbReference type="SUPFAM" id="SSF81606">
    <property type="entry name" value="PP2C-like"/>
    <property type="match status" value="1"/>
</dbReference>
<dbReference type="InterPro" id="IPR003018">
    <property type="entry name" value="GAF"/>
</dbReference>
<dbReference type="PANTHER" id="PTHR43156">
    <property type="entry name" value="STAGE II SPORULATION PROTEIN E-RELATED"/>
    <property type="match status" value="1"/>
</dbReference>
<name>A0A8J3GRE1_9MICO</name>
<organism evidence="3 4">
    <name type="scientific">Pseudolysinimonas yzui</name>
    <dbReference type="NCBI Taxonomy" id="2708254"/>
    <lineage>
        <taxon>Bacteria</taxon>
        <taxon>Bacillati</taxon>
        <taxon>Actinomycetota</taxon>
        <taxon>Actinomycetes</taxon>
        <taxon>Micrococcales</taxon>
        <taxon>Microbacteriaceae</taxon>
        <taxon>Pseudolysinimonas</taxon>
    </lineage>
</organism>
<evidence type="ECO:0000313" key="3">
    <source>
        <dbReference type="EMBL" id="GHF20253.1"/>
    </source>
</evidence>
<dbReference type="Gene3D" id="3.60.40.10">
    <property type="entry name" value="PPM-type phosphatase domain"/>
    <property type="match status" value="1"/>
</dbReference>
<reference evidence="3" key="2">
    <citation type="submission" date="2020-09" db="EMBL/GenBank/DDBJ databases">
        <authorList>
            <person name="Sun Q."/>
            <person name="Zhou Y."/>
        </authorList>
    </citation>
    <scope>NUCLEOTIDE SEQUENCE</scope>
    <source>
        <strain evidence="3">CGMCC 1.16548</strain>
    </source>
</reference>
<sequence>MDMGKATGAPEIAPIRKSDPEMLAALHGPTFVNMGKNTSELLGAPYVALVLVDQTEVLFGERHGFTTETTPRDSALWDRVLTTDEVVVIEDADADPDFADEGLTVGGLRVRFFAARVIHSASGDRIGAYCIAGPDPRVPDASVVSTVAELSRFIEDELGKQHDLLRVAEVQRALLPKTVPPLPGYQVAGLCLPAQAAGGDFYDWYAIESGLAFTLADVMGKGVAAAILAATVRATVRSASRKKNVLAGVERAADALAHDLDETQSFVTLFHARLEAETGRFSYVDAGHGLTLLVSADGSHRRLKGGDLPLGIALSGHRRSRHRAVLEEGCTLVTFSDGVLDLYDGSLASVDSVADIVRAASSAQKIVEEIARLALEGDAADDITVLAIRRSGGPI</sequence>
<gene>
    <name evidence="3" type="ORF">GCM10011600_21480</name>
</gene>
<feature type="domain" description="PPM-type phosphatase" evidence="2">
    <location>
        <begin position="182"/>
        <end position="390"/>
    </location>
</feature>
<keyword evidence="1" id="KW-0378">Hydrolase</keyword>
<protein>
    <recommendedName>
        <fullName evidence="2">PPM-type phosphatase domain-containing protein</fullName>
    </recommendedName>
</protein>
<dbReference type="Gene3D" id="3.30.450.40">
    <property type="match status" value="1"/>
</dbReference>
<proteinExistence type="predicted"/>
<dbReference type="InterPro" id="IPR029016">
    <property type="entry name" value="GAF-like_dom_sf"/>
</dbReference>
<dbReference type="SUPFAM" id="SSF55781">
    <property type="entry name" value="GAF domain-like"/>
    <property type="match status" value="1"/>
</dbReference>
<dbReference type="InterPro" id="IPR001932">
    <property type="entry name" value="PPM-type_phosphatase-like_dom"/>
</dbReference>
<dbReference type="SMART" id="SM00331">
    <property type="entry name" value="PP2C_SIG"/>
    <property type="match status" value="1"/>
</dbReference>
<keyword evidence="4" id="KW-1185">Reference proteome</keyword>
<dbReference type="InterPro" id="IPR052016">
    <property type="entry name" value="Bact_Sigma-Reg"/>
</dbReference>
<dbReference type="AlphaFoldDB" id="A0A8J3GRE1"/>
<accession>A0A8J3GRE1</accession>
<comment type="caution">
    <text evidence="3">The sequence shown here is derived from an EMBL/GenBank/DDBJ whole genome shotgun (WGS) entry which is preliminary data.</text>
</comment>
<reference evidence="3" key="1">
    <citation type="journal article" date="2014" name="Int. J. Syst. Evol. Microbiol.">
        <title>Complete genome sequence of Corynebacterium casei LMG S-19264T (=DSM 44701T), isolated from a smear-ripened cheese.</title>
        <authorList>
            <consortium name="US DOE Joint Genome Institute (JGI-PGF)"/>
            <person name="Walter F."/>
            <person name="Albersmeier A."/>
            <person name="Kalinowski J."/>
            <person name="Ruckert C."/>
        </authorList>
    </citation>
    <scope>NUCLEOTIDE SEQUENCE</scope>
    <source>
        <strain evidence="3">CGMCC 1.16548</strain>
    </source>
</reference>
<dbReference type="GO" id="GO:0016791">
    <property type="term" value="F:phosphatase activity"/>
    <property type="evidence" value="ECO:0007669"/>
    <property type="project" value="TreeGrafter"/>
</dbReference>
<dbReference type="Pfam" id="PF07228">
    <property type="entry name" value="SpoIIE"/>
    <property type="match status" value="1"/>
</dbReference>
<dbReference type="EMBL" id="BNAI01000004">
    <property type="protein sequence ID" value="GHF20253.1"/>
    <property type="molecule type" value="Genomic_DNA"/>
</dbReference>
<dbReference type="Proteomes" id="UP000617531">
    <property type="component" value="Unassembled WGS sequence"/>
</dbReference>
<evidence type="ECO:0000259" key="2">
    <source>
        <dbReference type="SMART" id="SM00331"/>
    </source>
</evidence>
<evidence type="ECO:0000313" key="4">
    <source>
        <dbReference type="Proteomes" id="UP000617531"/>
    </source>
</evidence>